<dbReference type="PANTHER" id="PTHR22807:SF4">
    <property type="entry name" value="28S RRNA (CYTOSINE-C(5))-METHYLTRANSFERASE"/>
    <property type="match status" value="1"/>
</dbReference>
<evidence type="ECO:0000259" key="6">
    <source>
        <dbReference type="PROSITE" id="PS51686"/>
    </source>
</evidence>
<dbReference type="Pfam" id="PF21148">
    <property type="entry name" value="NSUN5_fdxn-like"/>
    <property type="match status" value="1"/>
</dbReference>
<keyword evidence="3 5" id="KW-0949">S-adenosyl-L-methionine</keyword>
<gene>
    <name evidence="7" type="ORF">AYI70_g5040</name>
</gene>
<comment type="caution">
    <text evidence="7">The sequence shown here is derived from an EMBL/GenBank/DDBJ whole genome shotgun (WGS) entry which is preliminary data.</text>
</comment>
<evidence type="ECO:0000313" key="8">
    <source>
        <dbReference type="Proteomes" id="UP000187283"/>
    </source>
</evidence>
<dbReference type="InterPro" id="IPR049561">
    <property type="entry name" value="NSUN5_7_fdxn-like"/>
</dbReference>
<accession>A0A1R1XWG8</accession>
<dbReference type="PANTHER" id="PTHR22807">
    <property type="entry name" value="NOP2 YEAST -RELATED NOL1/NOP2/FMU SUN DOMAIN-CONTAINING"/>
    <property type="match status" value="1"/>
</dbReference>
<dbReference type="PRINTS" id="PR02008">
    <property type="entry name" value="RCMTFAMILY"/>
</dbReference>
<organism evidence="7 8">
    <name type="scientific">Smittium culicis</name>
    <dbReference type="NCBI Taxonomy" id="133412"/>
    <lineage>
        <taxon>Eukaryota</taxon>
        <taxon>Fungi</taxon>
        <taxon>Fungi incertae sedis</taxon>
        <taxon>Zoopagomycota</taxon>
        <taxon>Kickxellomycotina</taxon>
        <taxon>Harpellomycetes</taxon>
        <taxon>Harpellales</taxon>
        <taxon>Legeriomycetaceae</taxon>
        <taxon>Smittium</taxon>
    </lineage>
</organism>
<keyword evidence="8" id="KW-1185">Reference proteome</keyword>
<protein>
    <submittedName>
        <fullName evidence="7">Putative 28S rRNA (Cytosine-C(5))-methyltransferase</fullName>
    </submittedName>
</protein>
<dbReference type="EMBL" id="LSSN01001616">
    <property type="protein sequence ID" value="OMJ18944.1"/>
    <property type="molecule type" value="Genomic_DNA"/>
</dbReference>
<evidence type="ECO:0000256" key="3">
    <source>
        <dbReference type="ARBA" id="ARBA00022691"/>
    </source>
</evidence>
<dbReference type="SUPFAM" id="SSF53335">
    <property type="entry name" value="S-adenosyl-L-methionine-dependent methyltransferases"/>
    <property type="match status" value="1"/>
</dbReference>
<dbReference type="GO" id="GO:0005730">
    <property type="term" value="C:nucleolus"/>
    <property type="evidence" value="ECO:0007669"/>
    <property type="project" value="TreeGrafter"/>
</dbReference>
<evidence type="ECO:0000256" key="2">
    <source>
        <dbReference type="ARBA" id="ARBA00022679"/>
    </source>
</evidence>
<dbReference type="Gene3D" id="3.40.50.150">
    <property type="entry name" value="Vaccinia Virus protein VP39"/>
    <property type="match status" value="1"/>
</dbReference>
<dbReference type="Proteomes" id="UP000187283">
    <property type="component" value="Unassembled WGS sequence"/>
</dbReference>
<dbReference type="STRING" id="133412.A0A1R1XWG8"/>
<dbReference type="GO" id="GO:0008173">
    <property type="term" value="F:RNA methyltransferase activity"/>
    <property type="evidence" value="ECO:0007669"/>
    <property type="project" value="InterPro"/>
</dbReference>
<dbReference type="Gene3D" id="3.30.70.1170">
    <property type="entry name" value="Sun protein, domain 3"/>
    <property type="match status" value="1"/>
</dbReference>
<name>A0A1R1XWG8_9FUNG</name>
<feature type="domain" description="SAM-dependent MTase RsmB/NOP-type" evidence="6">
    <location>
        <begin position="44"/>
        <end position="252"/>
    </location>
</feature>
<sequence>MGLYTLTANALMSILLGKSSLRNSTIGNDRIPNEFKRRVYASISESLKRDYIPRYVRVNYNKTTVDSVIEQFKSEGYKYLEKIKVSQFKQSLKPKSKVFCTDEHLPEVLVFPPQTDFHLHDLYTSGSIILQDKASCFPAAILSPPQDSIVIDACAAPGNKTSHLSMLMKNTGSIIACDLDNYRLSTLVKQTGIAGCTNIDARNISFLDIDPESDFGKSVTHILLDPSCSGSGMVNKLEQLVDSFIQICNFHY</sequence>
<dbReference type="AlphaFoldDB" id="A0A1R1XWG8"/>
<feature type="binding site" evidence="5">
    <location>
        <begin position="154"/>
        <end position="160"/>
    </location>
    <ligand>
        <name>S-adenosyl-L-methionine</name>
        <dbReference type="ChEBI" id="CHEBI:59789"/>
    </ligand>
</feature>
<evidence type="ECO:0000256" key="4">
    <source>
        <dbReference type="ARBA" id="ARBA00022884"/>
    </source>
</evidence>
<keyword evidence="2 5" id="KW-0808">Transferase</keyword>
<proteinExistence type="inferred from homology"/>
<dbReference type="InterPro" id="IPR001678">
    <property type="entry name" value="MeTrfase_RsmB-F_NOP2_dom"/>
</dbReference>
<dbReference type="GO" id="GO:0070475">
    <property type="term" value="P:rRNA base methylation"/>
    <property type="evidence" value="ECO:0007669"/>
    <property type="project" value="TreeGrafter"/>
</dbReference>
<dbReference type="Pfam" id="PF01189">
    <property type="entry name" value="Methyltr_RsmB-F"/>
    <property type="match status" value="1"/>
</dbReference>
<dbReference type="PROSITE" id="PS51686">
    <property type="entry name" value="SAM_MT_RSMB_NOP"/>
    <property type="match status" value="1"/>
</dbReference>
<evidence type="ECO:0000256" key="5">
    <source>
        <dbReference type="PROSITE-ProRule" id="PRU01023"/>
    </source>
</evidence>
<evidence type="ECO:0000256" key="1">
    <source>
        <dbReference type="ARBA" id="ARBA00022603"/>
    </source>
</evidence>
<reference evidence="7 8" key="1">
    <citation type="submission" date="2017-01" db="EMBL/GenBank/DDBJ databases">
        <authorList>
            <person name="Mah S.A."/>
            <person name="Swanson W.J."/>
            <person name="Moy G.W."/>
            <person name="Vacquier V.D."/>
        </authorList>
    </citation>
    <scope>NUCLEOTIDE SEQUENCE [LARGE SCALE GENOMIC DNA]</scope>
    <source>
        <strain evidence="7 8">GSMNP</strain>
    </source>
</reference>
<dbReference type="InterPro" id="IPR023267">
    <property type="entry name" value="RCMT"/>
</dbReference>
<dbReference type="OrthoDB" id="435282at2759"/>
<feature type="binding site" evidence="5">
    <location>
        <position position="225"/>
    </location>
    <ligand>
        <name>S-adenosyl-L-methionine</name>
        <dbReference type="ChEBI" id="CHEBI:59789"/>
    </ligand>
</feature>
<dbReference type="GO" id="GO:0003723">
    <property type="term" value="F:RNA binding"/>
    <property type="evidence" value="ECO:0007669"/>
    <property type="project" value="UniProtKB-UniRule"/>
</dbReference>
<evidence type="ECO:0000313" key="7">
    <source>
        <dbReference type="EMBL" id="OMJ18944.1"/>
    </source>
</evidence>
<feature type="binding site" evidence="5">
    <location>
        <position position="178"/>
    </location>
    <ligand>
        <name>S-adenosyl-L-methionine</name>
        <dbReference type="ChEBI" id="CHEBI:59789"/>
    </ligand>
</feature>
<dbReference type="InterPro" id="IPR049560">
    <property type="entry name" value="MeTrfase_RsmB-F_NOP2_cat"/>
</dbReference>
<comment type="caution">
    <text evidence="5">Lacks conserved residue(s) required for the propagation of feature annotation.</text>
</comment>
<keyword evidence="1 5" id="KW-0489">Methyltransferase</keyword>
<comment type="similarity">
    <text evidence="5">Belongs to the class I-like SAM-binding methyltransferase superfamily. RsmB/NOP family.</text>
</comment>
<dbReference type="InterPro" id="IPR029063">
    <property type="entry name" value="SAM-dependent_MTases_sf"/>
</dbReference>
<keyword evidence="4 5" id="KW-0694">RNA-binding</keyword>